<comment type="similarity">
    <text evidence="5">Belongs to the class-II pyridoxal-phosphate-dependent aminotransferase family. MalY/PatB cystathionine beta-lyase subfamily.</text>
</comment>
<comment type="caution">
    <text evidence="7">The sequence shown here is derived from an EMBL/GenBank/DDBJ whole genome shotgun (WGS) entry which is preliminary data.</text>
</comment>
<dbReference type="PANTHER" id="PTHR43525:SF2">
    <property type="entry name" value="CYSTATHIONINE BETA-LYASE-RELATED"/>
    <property type="match status" value="1"/>
</dbReference>
<keyword evidence="8" id="KW-1185">Reference proteome</keyword>
<accession>A0A318LU68</accession>
<reference evidence="7 8" key="1">
    <citation type="submission" date="2016-07" db="EMBL/GenBank/DDBJ databases">
        <title>Draft genome sequence of Prauserella sp. YIM 121212, isolated from alkaline soil.</title>
        <authorList>
            <person name="Ruckert C."/>
            <person name="Albersmeier A."/>
            <person name="Jiang C.-L."/>
            <person name="Jiang Y."/>
            <person name="Kalinowski J."/>
            <person name="Schneider O."/>
            <person name="Winkler A."/>
            <person name="Zotchev S.B."/>
        </authorList>
    </citation>
    <scope>NUCLEOTIDE SEQUENCE [LARGE SCALE GENOMIC DNA]</scope>
    <source>
        <strain evidence="7 8">YIM 121212</strain>
    </source>
</reference>
<gene>
    <name evidence="7" type="ORF">BA062_08400</name>
</gene>
<dbReference type="Proteomes" id="UP000247892">
    <property type="component" value="Unassembled WGS sequence"/>
</dbReference>
<dbReference type="InterPro" id="IPR051798">
    <property type="entry name" value="Class-II_PLP-Dep_Aminotrans"/>
</dbReference>
<dbReference type="GO" id="GO:0047804">
    <property type="term" value="F:cysteine-S-conjugate beta-lyase activity"/>
    <property type="evidence" value="ECO:0007669"/>
    <property type="project" value="UniProtKB-EC"/>
</dbReference>
<dbReference type="EMBL" id="MASU01000005">
    <property type="protein sequence ID" value="PXY36844.1"/>
    <property type="molecule type" value="Genomic_DNA"/>
</dbReference>
<dbReference type="Pfam" id="PF00155">
    <property type="entry name" value="Aminotran_1_2"/>
    <property type="match status" value="1"/>
</dbReference>
<organism evidence="7 8">
    <name type="scientific">Prauserella flavalba</name>
    <dbReference type="NCBI Taxonomy" id="1477506"/>
    <lineage>
        <taxon>Bacteria</taxon>
        <taxon>Bacillati</taxon>
        <taxon>Actinomycetota</taxon>
        <taxon>Actinomycetes</taxon>
        <taxon>Pseudonocardiales</taxon>
        <taxon>Pseudonocardiaceae</taxon>
        <taxon>Prauserella</taxon>
    </lineage>
</organism>
<dbReference type="GO" id="GO:0030170">
    <property type="term" value="F:pyridoxal phosphate binding"/>
    <property type="evidence" value="ECO:0007669"/>
    <property type="project" value="InterPro"/>
</dbReference>
<evidence type="ECO:0000256" key="3">
    <source>
        <dbReference type="ARBA" id="ARBA00022898"/>
    </source>
</evidence>
<dbReference type="AlphaFoldDB" id="A0A318LU68"/>
<feature type="domain" description="Aminotransferase class I/classII large" evidence="6">
    <location>
        <begin position="49"/>
        <end position="371"/>
    </location>
</feature>
<keyword evidence="3" id="KW-0663">Pyridoxal phosphate</keyword>
<dbReference type="InterPro" id="IPR015422">
    <property type="entry name" value="PyrdxlP-dep_Trfase_small"/>
</dbReference>
<evidence type="ECO:0000256" key="4">
    <source>
        <dbReference type="ARBA" id="ARBA00023239"/>
    </source>
</evidence>
<keyword evidence="4" id="KW-0456">Lyase</keyword>
<evidence type="ECO:0000256" key="2">
    <source>
        <dbReference type="ARBA" id="ARBA00012224"/>
    </source>
</evidence>
<evidence type="ECO:0000313" key="7">
    <source>
        <dbReference type="EMBL" id="PXY36844.1"/>
    </source>
</evidence>
<dbReference type="GO" id="GO:0008483">
    <property type="term" value="F:transaminase activity"/>
    <property type="evidence" value="ECO:0007669"/>
    <property type="project" value="UniProtKB-KW"/>
</dbReference>
<comment type="cofactor">
    <cofactor evidence="1">
        <name>pyridoxal 5'-phosphate</name>
        <dbReference type="ChEBI" id="CHEBI:597326"/>
    </cofactor>
</comment>
<evidence type="ECO:0000256" key="1">
    <source>
        <dbReference type="ARBA" id="ARBA00001933"/>
    </source>
</evidence>
<proteinExistence type="inferred from homology"/>
<keyword evidence="7" id="KW-0032">Aminotransferase</keyword>
<protein>
    <recommendedName>
        <fullName evidence="2">cysteine-S-conjugate beta-lyase</fullName>
        <ecNumber evidence="2">4.4.1.13</ecNumber>
    </recommendedName>
</protein>
<dbReference type="InterPro" id="IPR004839">
    <property type="entry name" value="Aminotransferase_I/II_large"/>
</dbReference>
<sequence length="394" mass="41419">MAGVSHPFDTVTVESLRARGGVKWTLHGDDHLGAFVAEMDFGTAPPILAALHAAVDGMNFGYLSPGLAEPMALACADWQRRHYGWTVPPERIFPLPDVVKGLEVAIEHFSPPGAPVILPTPAYMPFLQVPGMLGRELLQVPMARDGDRYVFDLGALAAAFRAGGHLLVLCNPGNPIGRVFTEAELTAVCEVVDAHGGRVFSDEIHAPLVYPGHHHVPYASLSGTAAGHTITATSASKAWNLPGLKCAQLITSNDADAGRFAEVGLLAMHGASNLGVVANTAAYTEGEPWLADVLAYLARNRAALGDLLAEHLPGVRCALPEGTYLAWLDFRELGLGDHPGTFFAEHARVVLVDGPECGDPGRGHARLNFATPAPILERAVTGMAAAVRAAGAGA</sequence>
<evidence type="ECO:0000313" key="8">
    <source>
        <dbReference type="Proteomes" id="UP000247892"/>
    </source>
</evidence>
<name>A0A318LU68_9PSEU</name>
<dbReference type="PANTHER" id="PTHR43525">
    <property type="entry name" value="PROTEIN MALY"/>
    <property type="match status" value="1"/>
</dbReference>
<evidence type="ECO:0000259" key="6">
    <source>
        <dbReference type="Pfam" id="PF00155"/>
    </source>
</evidence>
<dbReference type="InterPro" id="IPR015421">
    <property type="entry name" value="PyrdxlP-dep_Trfase_major"/>
</dbReference>
<dbReference type="EC" id="4.4.1.13" evidence="2"/>
<dbReference type="InterPro" id="IPR015424">
    <property type="entry name" value="PyrdxlP-dep_Trfase"/>
</dbReference>
<dbReference type="Gene3D" id="3.40.640.10">
    <property type="entry name" value="Type I PLP-dependent aspartate aminotransferase-like (Major domain)"/>
    <property type="match status" value="1"/>
</dbReference>
<keyword evidence="7" id="KW-0808">Transferase</keyword>
<dbReference type="SUPFAM" id="SSF53383">
    <property type="entry name" value="PLP-dependent transferases"/>
    <property type="match status" value="1"/>
</dbReference>
<dbReference type="Gene3D" id="3.90.1150.10">
    <property type="entry name" value="Aspartate Aminotransferase, domain 1"/>
    <property type="match status" value="1"/>
</dbReference>
<dbReference type="CDD" id="cd00609">
    <property type="entry name" value="AAT_like"/>
    <property type="match status" value="1"/>
</dbReference>
<evidence type="ECO:0000256" key="5">
    <source>
        <dbReference type="ARBA" id="ARBA00037974"/>
    </source>
</evidence>